<dbReference type="STRING" id="671987.R0IRF9"/>
<dbReference type="Pfam" id="PF06985">
    <property type="entry name" value="HET"/>
    <property type="match status" value="1"/>
</dbReference>
<dbReference type="InterPro" id="IPR010730">
    <property type="entry name" value="HET"/>
</dbReference>
<dbReference type="eggNOG" id="ENOG502R8AX">
    <property type="taxonomic scope" value="Eukaryota"/>
</dbReference>
<dbReference type="EMBL" id="KB908592">
    <property type="protein sequence ID" value="EOA87266.1"/>
    <property type="molecule type" value="Genomic_DNA"/>
</dbReference>
<proteinExistence type="predicted"/>
<dbReference type="RefSeq" id="XP_008025718.1">
    <property type="nucleotide sequence ID" value="XM_008027527.1"/>
</dbReference>
<evidence type="ECO:0000313" key="2">
    <source>
        <dbReference type="EMBL" id="EOA87266.1"/>
    </source>
</evidence>
<reference evidence="2 3" key="1">
    <citation type="journal article" date="2012" name="PLoS Pathog.">
        <title>Diverse lifestyles and strategies of plant pathogenesis encoded in the genomes of eighteen Dothideomycetes fungi.</title>
        <authorList>
            <person name="Ohm R.A."/>
            <person name="Feau N."/>
            <person name="Henrissat B."/>
            <person name="Schoch C.L."/>
            <person name="Horwitz B.A."/>
            <person name="Barry K.W."/>
            <person name="Condon B.J."/>
            <person name="Copeland A.C."/>
            <person name="Dhillon B."/>
            <person name="Glaser F."/>
            <person name="Hesse C.N."/>
            <person name="Kosti I."/>
            <person name="LaButti K."/>
            <person name="Lindquist E.A."/>
            <person name="Lucas S."/>
            <person name="Salamov A.A."/>
            <person name="Bradshaw R.E."/>
            <person name="Ciuffetti L."/>
            <person name="Hamelin R.C."/>
            <person name="Kema G.H.J."/>
            <person name="Lawrence C."/>
            <person name="Scott J.A."/>
            <person name="Spatafora J.W."/>
            <person name="Turgeon B.G."/>
            <person name="de Wit P.J.G.M."/>
            <person name="Zhong S."/>
            <person name="Goodwin S.B."/>
            <person name="Grigoriev I.V."/>
        </authorList>
    </citation>
    <scope>NUCLEOTIDE SEQUENCE [LARGE SCALE GENOMIC DNA]</scope>
    <source>
        <strain evidence="3">28A</strain>
    </source>
</reference>
<feature type="domain" description="Heterokaryon incompatibility" evidence="1">
    <location>
        <begin position="49"/>
        <end position="126"/>
    </location>
</feature>
<dbReference type="PANTHER" id="PTHR24148:SF73">
    <property type="entry name" value="HET DOMAIN PROTEIN (AFU_ORTHOLOGUE AFUA_8G01020)"/>
    <property type="match status" value="1"/>
</dbReference>
<gene>
    <name evidence="2" type="ORF">SETTUDRAFT_88110</name>
</gene>
<evidence type="ECO:0000259" key="1">
    <source>
        <dbReference type="Pfam" id="PF06985"/>
    </source>
</evidence>
<dbReference type="AlphaFoldDB" id="R0IRF9"/>
<dbReference type="HOGENOM" id="CLU_004184_6_2_1"/>
<dbReference type="PANTHER" id="PTHR24148">
    <property type="entry name" value="ANKYRIN REPEAT DOMAIN-CONTAINING PROTEIN 39 HOMOLOG-RELATED"/>
    <property type="match status" value="1"/>
</dbReference>
<keyword evidence="3" id="KW-1185">Reference proteome</keyword>
<protein>
    <recommendedName>
        <fullName evidence="1">Heterokaryon incompatibility domain-containing protein</fullName>
    </recommendedName>
</protein>
<reference evidence="2 3" key="2">
    <citation type="journal article" date="2013" name="PLoS Genet.">
        <title>Comparative genome structure, secondary metabolite, and effector coding capacity across Cochliobolus pathogens.</title>
        <authorList>
            <person name="Condon B.J."/>
            <person name="Leng Y."/>
            <person name="Wu D."/>
            <person name="Bushley K.E."/>
            <person name="Ohm R.A."/>
            <person name="Otillar R."/>
            <person name="Martin J."/>
            <person name="Schackwitz W."/>
            <person name="Grimwood J."/>
            <person name="MohdZainudin N."/>
            <person name="Xue C."/>
            <person name="Wang R."/>
            <person name="Manning V.A."/>
            <person name="Dhillon B."/>
            <person name="Tu Z.J."/>
            <person name="Steffenson B.J."/>
            <person name="Salamov A."/>
            <person name="Sun H."/>
            <person name="Lowry S."/>
            <person name="LaButti K."/>
            <person name="Han J."/>
            <person name="Copeland A."/>
            <person name="Lindquist E."/>
            <person name="Barry K."/>
            <person name="Schmutz J."/>
            <person name="Baker S.E."/>
            <person name="Ciuffetti L.M."/>
            <person name="Grigoriev I.V."/>
            <person name="Zhong S."/>
            <person name="Turgeon B.G."/>
        </authorList>
    </citation>
    <scope>NUCLEOTIDE SEQUENCE [LARGE SCALE GENOMIC DNA]</scope>
    <source>
        <strain evidence="3">28A</strain>
    </source>
</reference>
<dbReference type="InterPro" id="IPR052895">
    <property type="entry name" value="HetReg/Transcr_Mod"/>
</dbReference>
<dbReference type="Proteomes" id="UP000016935">
    <property type="component" value="Unassembled WGS sequence"/>
</dbReference>
<feature type="non-terminal residue" evidence="2">
    <location>
        <position position="127"/>
    </location>
</feature>
<sequence>MDAAPLLFEHDPLPEHTSHFRLLRIIRGAFGQHVECEISTWPIASAPPYLAISYTWGNPADTTEITINGRRLVVRRNCEYVLQQAFASRPGEYFWVDAICIAQTTQEKNHQVGIMGQIYSGAKHVLA</sequence>
<organism evidence="2 3">
    <name type="scientific">Exserohilum turcicum (strain 28A)</name>
    <name type="common">Northern leaf blight fungus</name>
    <name type="synonym">Setosphaeria turcica</name>
    <dbReference type="NCBI Taxonomy" id="671987"/>
    <lineage>
        <taxon>Eukaryota</taxon>
        <taxon>Fungi</taxon>
        <taxon>Dikarya</taxon>
        <taxon>Ascomycota</taxon>
        <taxon>Pezizomycotina</taxon>
        <taxon>Dothideomycetes</taxon>
        <taxon>Pleosporomycetidae</taxon>
        <taxon>Pleosporales</taxon>
        <taxon>Pleosporineae</taxon>
        <taxon>Pleosporaceae</taxon>
        <taxon>Exserohilum</taxon>
    </lineage>
</organism>
<evidence type="ECO:0000313" key="3">
    <source>
        <dbReference type="Proteomes" id="UP000016935"/>
    </source>
</evidence>
<accession>R0IRF9</accession>
<dbReference type="GeneID" id="19405684"/>
<dbReference type="OrthoDB" id="3773119at2759"/>
<name>R0IRF9_EXST2</name>